<comment type="caution">
    <text evidence="1">The sequence shown here is derived from an EMBL/GenBank/DDBJ whole genome shotgun (WGS) entry which is preliminary data.</text>
</comment>
<sequence>MKLSFLDPLYASPGPYASVYLDTSGDIGDPEKAIELRWRHVRDDLTGQGADAATIQALAEAMGGDAARPGRHGQALFAARGRLLLVAELPEPPAREVARFGPLPEAMPLVFQRAPDIPYAAVVIQRPGPEEIAAGPGELHVELEIGRWPTSRVTPGPRVRRFFPPQTWREGASQVVDDLADRSAGHPPPDVVVVCGPVEERGILVNQLPAALRPHVIALDPGTEGTDEEATDPGQALLERRLSARFRDRLSARDATQTDLFLAQRARAPGESEGIVATVGALQRAQARALLVNPSADLTVRLWIGAEPTEIGLAAAELAQFGVRSAEERTAGAALLRAAARTGAELVVVPEEKFTMDGRLGVLLRYTEPREERAP</sequence>
<dbReference type="EMBL" id="JAVREL010000006">
    <property type="protein sequence ID" value="MDT0343579.1"/>
    <property type="molecule type" value="Genomic_DNA"/>
</dbReference>
<protein>
    <recommendedName>
        <fullName evidence="3">Peptide chain release factor 1</fullName>
    </recommendedName>
</protein>
<accession>A0ABU2MPP7</accession>
<evidence type="ECO:0008006" key="3">
    <source>
        <dbReference type="Google" id="ProtNLM"/>
    </source>
</evidence>
<keyword evidence="2" id="KW-1185">Reference proteome</keyword>
<dbReference type="Pfam" id="PF18844">
    <property type="entry name" value="baeRF_family2"/>
    <property type="match status" value="1"/>
</dbReference>
<dbReference type="Proteomes" id="UP001183246">
    <property type="component" value="Unassembled WGS sequence"/>
</dbReference>
<name>A0ABU2MPP7_9ACTN</name>
<reference evidence="2" key="1">
    <citation type="submission" date="2023-07" db="EMBL/GenBank/DDBJ databases">
        <title>30 novel species of actinomycetes from the DSMZ collection.</title>
        <authorList>
            <person name="Nouioui I."/>
        </authorList>
    </citation>
    <scope>NUCLEOTIDE SEQUENCE [LARGE SCALE GENOMIC DNA]</scope>
    <source>
        <strain evidence="2">DSM 44938</strain>
    </source>
</reference>
<gene>
    <name evidence="1" type="ORF">RM590_13295</name>
</gene>
<proteinExistence type="predicted"/>
<evidence type="ECO:0000313" key="1">
    <source>
        <dbReference type="EMBL" id="MDT0343579.1"/>
    </source>
</evidence>
<dbReference type="InterPro" id="IPR040701">
    <property type="entry name" value="Bact_RF_family2"/>
</dbReference>
<organism evidence="1 2">
    <name type="scientific">Streptomyces litchfieldiae</name>
    <dbReference type="NCBI Taxonomy" id="3075543"/>
    <lineage>
        <taxon>Bacteria</taxon>
        <taxon>Bacillati</taxon>
        <taxon>Actinomycetota</taxon>
        <taxon>Actinomycetes</taxon>
        <taxon>Kitasatosporales</taxon>
        <taxon>Streptomycetaceae</taxon>
        <taxon>Streptomyces</taxon>
    </lineage>
</organism>
<dbReference type="RefSeq" id="WP_311704715.1">
    <property type="nucleotide sequence ID" value="NZ_JAVREL010000006.1"/>
</dbReference>
<evidence type="ECO:0000313" key="2">
    <source>
        <dbReference type="Proteomes" id="UP001183246"/>
    </source>
</evidence>